<gene>
    <name evidence="3" type="ORF">GUITHDRAFT_117773</name>
</gene>
<feature type="repeat" description="TPR" evidence="1">
    <location>
        <begin position="57"/>
        <end position="90"/>
    </location>
</feature>
<keyword evidence="5" id="KW-1185">Reference proteome</keyword>
<organism evidence="3">
    <name type="scientific">Guillardia theta (strain CCMP2712)</name>
    <name type="common">Cryptophyte</name>
    <dbReference type="NCBI Taxonomy" id="905079"/>
    <lineage>
        <taxon>Eukaryota</taxon>
        <taxon>Cryptophyceae</taxon>
        <taxon>Pyrenomonadales</taxon>
        <taxon>Geminigeraceae</taxon>
        <taxon>Guillardia</taxon>
    </lineage>
</organism>
<dbReference type="GO" id="GO:0005789">
    <property type="term" value="C:endoplasmic reticulum membrane"/>
    <property type="evidence" value="ECO:0007669"/>
    <property type="project" value="TreeGrafter"/>
</dbReference>
<dbReference type="RefSeq" id="XP_005823083.1">
    <property type="nucleotide sequence ID" value="XM_005823026.1"/>
</dbReference>
<evidence type="ECO:0000313" key="5">
    <source>
        <dbReference type="Proteomes" id="UP000011087"/>
    </source>
</evidence>
<name>L1IIL7_GUITC</name>
<accession>L1IIL7</accession>
<dbReference type="EMBL" id="JH993079">
    <property type="protein sequence ID" value="EKX36103.1"/>
    <property type="molecule type" value="Genomic_DNA"/>
</dbReference>
<dbReference type="Pfam" id="PF13432">
    <property type="entry name" value="TPR_16"/>
    <property type="match status" value="1"/>
</dbReference>
<dbReference type="PaxDb" id="55529-EKX36103"/>
<dbReference type="AlphaFoldDB" id="L1IIL7"/>
<protein>
    <submittedName>
        <fullName evidence="3 4">Uncharacterized protein</fullName>
    </submittedName>
</protein>
<evidence type="ECO:0000313" key="3">
    <source>
        <dbReference type="EMBL" id="EKX36103.1"/>
    </source>
</evidence>
<sequence length="258" mass="28782">MGCHIALLLFAGSIAFATGGEERLVFLPEAAGQLSRVGLSPSLRSVDVELMVAQQEARRLNDEGVMMMSSLQYDRAEHLLRRAIDIHPSYPPALCNFGRLLARMGRDMQAASEMMRKAHLLLPSNAEISSAYARLLDEELSDFRAASKVYEEALSMQPSHHHLLHNFAEMLRGRQIDDSRAQELYKQVLKARPDFSASSIGLSLLLLRSGKLNEALQVLQEALVLDPKSVSLLNQQGLVLFEAHQMNEADRTFRSVRS</sequence>
<dbReference type="GO" id="GO:0035269">
    <property type="term" value="P:protein O-linked glycosylation via mannose"/>
    <property type="evidence" value="ECO:0007669"/>
    <property type="project" value="TreeGrafter"/>
</dbReference>
<reference evidence="4" key="3">
    <citation type="submission" date="2015-06" db="UniProtKB">
        <authorList>
            <consortium name="EnsemblProtists"/>
        </authorList>
    </citation>
    <scope>IDENTIFICATION</scope>
</reference>
<keyword evidence="1" id="KW-0802">TPR repeat</keyword>
<feature type="repeat" description="TPR" evidence="1">
    <location>
        <begin position="196"/>
        <end position="229"/>
    </location>
</feature>
<feature type="signal peptide" evidence="2">
    <location>
        <begin position="1"/>
        <end position="19"/>
    </location>
</feature>
<dbReference type="PANTHER" id="PTHR44216:SF3">
    <property type="entry name" value="PROTEIN O-MANNOSYL-TRANSFERASE TMTC2"/>
    <property type="match status" value="1"/>
</dbReference>
<dbReference type="OrthoDB" id="1924189at2759"/>
<dbReference type="SUPFAM" id="SSF48452">
    <property type="entry name" value="TPR-like"/>
    <property type="match status" value="1"/>
</dbReference>
<keyword evidence="2" id="KW-0732">Signal</keyword>
<evidence type="ECO:0000313" key="4">
    <source>
        <dbReference type="EnsemblProtists" id="EKX36103"/>
    </source>
</evidence>
<dbReference type="InterPro" id="IPR011990">
    <property type="entry name" value="TPR-like_helical_dom_sf"/>
</dbReference>
<feature type="chain" id="PRO_5008770057" evidence="2">
    <location>
        <begin position="20"/>
        <end position="258"/>
    </location>
</feature>
<dbReference type="Gene3D" id="1.25.40.10">
    <property type="entry name" value="Tetratricopeptide repeat domain"/>
    <property type="match status" value="2"/>
</dbReference>
<dbReference type="InterPro" id="IPR019734">
    <property type="entry name" value="TPR_rpt"/>
</dbReference>
<dbReference type="STRING" id="905079.L1IIL7"/>
<dbReference type="EnsemblProtists" id="EKX36103">
    <property type="protein sequence ID" value="EKX36103"/>
    <property type="gene ID" value="GUITHDRAFT_117773"/>
</dbReference>
<dbReference type="GO" id="GO:0000030">
    <property type="term" value="F:mannosyltransferase activity"/>
    <property type="evidence" value="ECO:0007669"/>
    <property type="project" value="TreeGrafter"/>
</dbReference>
<reference evidence="3 5" key="1">
    <citation type="journal article" date="2012" name="Nature">
        <title>Algal genomes reveal evolutionary mosaicism and the fate of nucleomorphs.</title>
        <authorList>
            <consortium name="DOE Joint Genome Institute"/>
            <person name="Curtis B.A."/>
            <person name="Tanifuji G."/>
            <person name="Burki F."/>
            <person name="Gruber A."/>
            <person name="Irimia M."/>
            <person name="Maruyama S."/>
            <person name="Arias M.C."/>
            <person name="Ball S.G."/>
            <person name="Gile G.H."/>
            <person name="Hirakawa Y."/>
            <person name="Hopkins J.F."/>
            <person name="Kuo A."/>
            <person name="Rensing S.A."/>
            <person name="Schmutz J."/>
            <person name="Symeonidi A."/>
            <person name="Elias M."/>
            <person name="Eveleigh R.J."/>
            <person name="Herman E.K."/>
            <person name="Klute M.J."/>
            <person name="Nakayama T."/>
            <person name="Obornik M."/>
            <person name="Reyes-Prieto A."/>
            <person name="Armbrust E.V."/>
            <person name="Aves S.J."/>
            <person name="Beiko R.G."/>
            <person name="Coutinho P."/>
            <person name="Dacks J.B."/>
            <person name="Durnford D.G."/>
            <person name="Fast N.M."/>
            <person name="Green B.R."/>
            <person name="Grisdale C.J."/>
            <person name="Hempel F."/>
            <person name="Henrissat B."/>
            <person name="Hoppner M.P."/>
            <person name="Ishida K."/>
            <person name="Kim E."/>
            <person name="Koreny L."/>
            <person name="Kroth P.G."/>
            <person name="Liu Y."/>
            <person name="Malik S.B."/>
            <person name="Maier U.G."/>
            <person name="McRose D."/>
            <person name="Mock T."/>
            <person name="Neilson J.A."/>
            <person name="Onodera N.T."/>
            <person name="Poole A.M."/>
            <person name="Pritham E.J."/>
            <person name="Richards T.A."/>
            <person name="Rocap G."/>
            <person name="Roy S.W."/>
            <person name="Sarai C."/>
            <person name="Schaack S."/>
            <person name="Shirato S."/>
            <person name="Slamovits C.H."/>
            <person name="Spencer D.F."/>
            <person name="Suzuki S."/>
            <person name="Worden A.Z."/>
            <person name="Zauner S."/>
            <person name="Barry K."/>
            <person name="Bell C."/>
            <person name="Bharti A.K."/>
            <person name="Crow J.A."/>
            <person name="Grimwood J."/>
            <person name="Kramer R."/>
            <person name="Lindquist E."/>
            <person name="Lucas S."/>
            <person name="Salamov A."/>
            <person name="McFadden G.I."/>
            <person name="Lane C.E."/>
            <person name="Keeling P.J."/>
            <person name="Gray M.W."/>
            <person name="Grigoriev I.V."/>
            <person name="Archibald J.M."/>
        </authorList>
    </citation>
    <scope>NUCLEOTIDE SEQUENCE</scope>
    <source>
        <strain evidence="3 5">CCMP2712</strain>
    </source>
</reference>
<evidence type="ECO:0000256" key="2">
    <source>
        <dbReference type="SAM" id="SignalP"/>
    </source>
</evidence>
<dbReference type="KEGG" id="gtt:GUITHDRAFT_117773"/>
<dbReference type="GeneID" id="17292817"/>
<dbReference type="InterPro" id="IPR052384">
    <property type="entry name" value="TMTC_O-mannosyltransferase"/>
</dbReference>
<evidence type="ECO:0000256" key="1">
    <source>
        <dbReference type="PROSITE-ProRule" id="PRU00339"/>
    </source>
</evidence>
<dbReference type="HOGENOM" id="CLU_1079435_0_0_1"/>
<dbReference type="Proteomes" id="UP000011087">
    <property type="component" value="Unassembled WGS sequence"/>
</dbReference>
<dbReference type="PANTHER" id="PTHR44216">
    <property type="entry name" value="PROTEIN O-MANNOSYL-TRANSFERASE TMTC2"/>
    <property type="match status" value="1"/>
</dbReference>
<dbReference type="eggNOG" id="KOG1124">
    <property type="taxonomic scope" value="Eukaryota"/>
</dbReference>
<dbReference type="PROSITE" id="PS50005">
    <property type="entry name" value="TPR"/>
    <property type="match status" value="2"/>
</dbReference>
<reference evidence="5" key="2">
    <citation type="submission" date="2012-11" db="EMBL/GenBank/DDBJ databases">
        <authorList>
            <person name="Kuo A."/>
            <person name="Curtis B.A."/>
            <person name="Tanifuji G."/>
            <person name="Burki F."/>
            <person name="Gruber A."/>
            <person name="Irimia M."/>
            <person name="Maruyama S."/>
            <person name="Arias M.C."/>
            <person name="Ball S.G."/>
            <person name="Gile G.H."/>
            <person name="Hirakawa Y."/>
            <person name="Hopkins J.F."/>
            <person name="Rensing S.A."/>
            <person name="Schmutz J."/>
            <person name="Symeonidi A."/>
            <person name="Elias M."/>
            <person name="Eveleigh R.J."/>
            <person name="Herman E.K."/>
            <person name="Klute M.J."/>
            <person name="Nakayama T."/>
            <person name="Obornik M."/>
            <person name="Reyes-Prieto A."/>
            <person name="Armbrust E.V."/>
            <person name="Aves S.J."/>
            <person name="Beiko R.G."/>
            <person name="Coutinho P."/>
            <person name="Dacks J.B."/>
            <person name="Durnford D.G."/>
            <person name="Fast N.M."/>
            <person name="Green B.R."/>
            <person name="Grisdale C."/>
            <person name="Hempe F."/>
            <person name="Henrissat B."/>
            <person name="Hoppner M.P."/>
            <person name="Ishida K.-I."/>
            <person name="Kim E."/>
            <person name="Koreny L."/>
            <person name="Kroth P.G."/>
            <person name="Liu Y."/>
            <person name="Malik S.-B."/>
            <person name="Maier U.G."/>
            <person name="McRose D."/>
            <person name="Mock T."/>
            <person name="Neilson J.A."/>
            <person name="Onodera N.T."/>
            <person name="Poole A.M."/>
            <person name="Pritham E.J."/>
            <person name="Richards T.A."/>
            <person name="Rocap G."/>
            <person name="Roy S.W."/>
            <person name="Sarai C."/>
            <person name="Schaack S."/>
            <person name="Shirato S."/>
            <person name="Slamovits C.H."/>
            <person name="Spencer D.F."/>
            <person name="Suzuki S."/>
            <person name="Worden A.Z."/>
            <person name="Zauner S."/>
            <person name="Barry K."/>
            <person name="Bell C."/>
            <person name="Bharti A.K."/>
            <person name="Crow J.A."/>
            <person name="Grimwood J."/>
            <person name="Kramer R."/>
            <person name="Lindquist E."/>
            <person name="Lucas S."/>
            <person name="Salamov A."/>
            <person name="McFadden G.I."/>
            <person name="Lane C.E."/>
            <person name="Keeling P.J."/>
            <person name="Gray M.W."/>
            <person name="Grigoriev I.V."/>
            <person name="Archibald J.M."/>
        </authorList>
    </citation>
    <scope>NUCLEOTIDE SEQUENCE</scope>
    <source>
        <strain evidence="5">CCMP2712</strain>
    </source>
</reference>
<proteinExistence type="predicted"/>